<protein>
    <submittedName>
        <fullName evidence="8">Methyl-accepting chemotaxis protein</fullName>
    </submittedName>
</protein>
<dbReference type="RefSeq" id="WP_302075373.1">
    <property type="nucleotide sequence ID" value="NZ_JAUKWQ010000001.1"/>
</dbReference>
<dbReference type="Proteomes" id="UP001169006">
    <property type="component" value="Unassembled WGS sequence"/>
</dbReference>
<gene>
    <name evidence="8" type="ORF">Q2T52_04010</name>
</gene>
<dbReference type="EMBL" id="JAUKWQ010000001">
    <property type="protein sequence ID" value="MDO1581253.1"/>
    <property type="molecule type" value="Genomic_DNA"/>
</dbReference>
<dbReference type="PANTHER" id="PTHR43531:SF11">
    <property type="entry name" value="METHYL-ACCEPTING CHEMOTAXIS PROTEIN 3"/>
    <property type="match status" value="1"/>
</dbReference>
<feature type="domain" description="HAMP" evidence="7">
    <location>
        <begin position="292"/>
        <end position="344"/>
    </location>
</feature>
<evidence type="ECO:0000259" key="6">
    <source>
        <dbReference type="PROSITE" id="PS50111"/>
    </source>
</evidence>
<dbReference type="SUPFAM" id="SSF158472">
    <property type="entry name" value="HAMP domain-like"/>
    <property type="match status" value="1"/>
</dbReference>
<dbReference type="CDD" id="cd11386">
    <property type="entry name" value="MCP_signal"/>
    <property type="match status" value="1"/>
</dbReference>
<feature type="domain" description="Methyl-accepting transducer" evidence="6">
    <location>
        <begin position="349"/>
        <end position="578"/>
    </location>
</feature>
<dbReference type="SMART" id="SM00304">
    <property type="entry name" value="HAMP"/>
    <property type="match status" value="2"/>
</dbReference>
<comment type="caution">
    <text evidence="8">The sequence shown here is derived from an EMBL/GenBank/DDBJ whole genome shotgun (WGS) entry which is preliminary data.</text>
</comment>
<keyword evidence="4" id="KW-0175">Coiled coil</keyword>
<keyword evidence="5" id="KW-0472">Membrane</keyword>
<dbReference type="Pfam" id="PF00015">
    <property type="entry name" value="MCPsignal"/>
    <property type="match status" value="1"/>
</dbReference>
<organism evidence="8 9">
    <name type="scientific">Rhizobium oryzicola</name>
    <dbReference type="NCBI Taxonomy" id="1232668"/>
    <lineage>
        <taxon>Bacteria</taxon>
        <taxon>Pseudomonadati</taxon>
        <taxon>Pseudomonadota</taxon>
        <taxon>Alphaproteobacteria</taxon>
        <taxon>Hyphomicrobiales</taxon>
        <taxon>Rhizobiaceae</taxon>
        <taxon>Rhizobium/Agrobacterium group</taxon>
        <taxon>Rhizobium</taxon>
    </lineage>
</organism>
<dbReference type="SUPFAM" id="SSF58104">
    <property type="entry name" value="Methyl-accepting chemotaxis protein (MCP) signaling domain"/>
    <property type="match status" value="1"/>
</dbReference>
<dbReference type="InterPro" id="IPR004089">
    <property type="entry name" value="MCPsignal_dom"/>
</dbReference>
<reference evidence="8" key="2">
    <citation type="submission" date="2023-07" db="EMBL/GenBank/DDBJ databases">
        <authorList>
            <person name="Sun H."/>
        </authorList>
    </citation>
    <scope>NUCLEOTIDE SEQUENCE</scope>
    <source>
        <strain evidence="8">05753</strain>
    </source>
</reference>
<evidence type="ECO:0000256" key="3">
    <source>
        <dbReference type="PROSITE-ProRule" id="PRU00284"/>
    </source>
</evidence>
<dbReference type="InterPro" id="IPR024478">
    <property type="entry name" value="HlyB_4HB_MCP"/>
</dbReference>
<evidence type="ECO:0000256" key="1">
    <source>
        <dbReference type="ARBA" id="ARBA00022500"/>
    </source>
</evidence>
<evidence type="ECO:0000259" key="7">
    <source>
        <dbReference type="PROSITE" id="PS50885"/>
    </source>
</evidence>
<evidence type="ECO:0000313" key="9">
    <source>
        <dbReference type="Proteomes" id="UP001169006"/>
    </source>
</evidence>
<keyword evidence="5" id="KW-0812">Transmembrane</keyword>
<dbReference type="CDD" id="cd06225">
    <property type="entry name" value="HAMP"/>
    <property type="match status" value="1"/>
</dbReference>
<dbReference type="SMART" id="SM00283">
    <property type="entry name" value="MA"/>
    <property type="match status" value="1"/>
</dbReference>
<dbReference type="Gene3D" id="1.10.8.500">
    <property type="entry name" value="HAMP domain in histidine kinase"/>
    <property type="match status" value="1"/>
</dbReference>
<dbReference type="InterPro" id="IPR003660">
    <property type="entry name" value="HAMP_dom"/>
</dbReference>
<evidence type="ECO:0000313" key="8">
    <source>
        <dbReference type="EMBL" id="MDO1581253.1"/>
    </source>
</evidence>
<feature type="transmembrane region" description="Helical" evidence="5">
    <location>
        <begin position="189"/>
        <end position="213"/>
    </location>
</feature>
<dbReference type="InterPro" id="IPR051310">
    <property type="entry name" value="MCP_chemotaxis"/>
</dbReference>
<keyword evidence="3" id="KW-0807">Transducer</keyword>
<sequence length="604" mass="65264">MRRPNIKMSLISLLVLIAVMLGVFAWISEEGFGQMNGMTKEIATNRLPKLVATEQIATAYFTLNFSYARLLLADDPQEIAQVKAYLKDRKNDLSNIIEKIRPTIVNPEGKEALAGIDKALAAFNKTGDALMELFDAGKKEEADQLLDHDMVANIDAMSKAIAVQRAYNQRITDTSYKKSQALYDSIVQFSYIVTSIGYLILLAAGIYVVISIARPIQRITSAMRRLAAGDCESAIPFAARTDEIGNMAGAVEVFRQAAIENIRLTQEAEEQRQNAERQKGELQRAAAAEARRQLLEATSALAAGLQCLASGDLSYQITEVVSEDFTALCDNFNSAVRQLSQVLATVADAANQIEIGTREIAMSSDDLAKRTEQQAASLEETAAALDEITVNVTSSSKRTDEARQVAAQANSSARKSAEVMAEAVSAMGRIEGSSQQISSIIGVIDEIAFQTNLLALNAGVEAARAGEAGKGFAVVAQEVRELAQRSAKAAKEIKELIGNSADEINSGVRLVSSTGETLKTIESHILTINDQLNAIATATREQSTGLQEVNTSVNQMDQMTQRNAAMVEESNAASANLAGQATRLREMIGQFRFQPLSAQQRRAA</sequence>
<dbReference type="Pfam" id="PF00672">
    <property type="entry name" value="HAMP"/>
    <property type="match status" value="1"/>
</dbReference>
<dbReference type="PROSITE" id="PS50111">
    <property type="entry name" value="CHEMOTAXIS_TRANSDUC_2"/>
    <property type="match status" value="1"/>
</dbReference>
<keyword evidence="9" id="KW-1185">Reference proteome</keyword>
<keyword evidence="1" id="KW-0145">Chemotaxis</keyword>
<evidence type="ECO:0000256" key="5">
    <source>
        <dbReference type="SAM" id="Phobius"/>
    </source>
</evidence>
<name>A0ABT8ST92_9HYPH</name>
<reference evidence="8" key="1">
    <citation type="journal article" date="2015" name="Int. J. Syst. Evol. Microbiol.">
        <title>Rhizobium oryzicola sp. nov., potential plant-growth-promoting endophytic bacteria isolated from rice roots.</title>
        <authorList>
            <person name="Zhang X.X."/>
            <person name="Gao J.S."/>
            <person name="Cao Y.H."/>
            <person name="Sheirdil R.A."/>
            <person name="Wang X.C."/>
            <person name="Zhang L."/>
        </authorList>
    </citation>
    <scope>NUCLEOTIDE SEQUENCE</scope>
    <source>
        <strain evidence="8">05753</strain>
    </source>
</reference>
<feature type="domain" description="HAMP" evidence="7">
    <location>
        <begin position="210"/>
        <end position="263"/>
    </location>
</feature>
<evidence type="ECO:0000256" key="4">
    <source>
        <dbReference type="SAM" id="Coils"/>
    </source>
</evidence>
<evidence type="ECO:0000256" key="2">
    <source>
        <dbReference type="ARBA" id="ARBA00029447"/>
    </source>
</evidence>
<dbReference type="Gene3D" id="1.10.287.950">
    <property type="entry name" value="Methyl-accepting chemotaxis protein"/>
    <property type="match status" value="1"/>
</dbReference>
<dbReference type="PANTHER" id="PTHR43531">
    <property type="entry name" value="PROTEIN ICFG"/>
    <property type="match status" value="1"/>
</dbReference>
<dbReference type="InterPro" id="IPR047347">
    <property type="entry name" value="YvaQ-like_sensor"/>
</dbReference>
<dbReference type="CDD" id="cd19411">
    <property type="entry name" value="MCP2201-like_sensor"/>
    <property type="match status" value="1"/>
</dbReference>
<dbReference type="Pfam" id="PF12729">
    <property type="entry name" value="4HB_MCP_1"/>
    <property type="match status" value="1"/>
</dbReference>
<feature type="coiled-coil region" evidence="4">
    <location>
        <begin position="254"/>
        <end position="292"/>
    </location>
</feature>
<comment type="similarity">
    <text evidence="2">Belongs to the methyl-accepting chemotaxis (MCP) protein family.</text>
</comment>
<accession>A0ABT8ST92</accession>
<proteinExistence type="inferred from homology"/>
<keyword evidence="5" id="KW-1133">Transmembrane helix</keyword>
<dbReference type="PROSITE" id="PS50885">
    <property type="entry name" value="HAMP"/>
    <property type="match status" value="2"/>
</dbReference>